<dbReference type="InterPro" id="IPR018967">
    <property type="entry name" value="FeS-contain_CDGSH-typ"/>
</dbReference>
<dbReference type="GO" id="GO:0046872">
    <property type="term" value="F:metal ion binding"/>
    <property type="evidence" value="ECO:0007669"/>
    <property type="project" value="UniProtKB-KW"/>
</dbReference>
<reference evidence="6 7" key="1">
    <citation type="submission" date="2014-06" db="EMBL/GenBank/DDBJ databases">
        <authorList>
            <person name="Urmite Genomes Urmite Genomes"/>
        </authorList>
    </citation>
    <scope>NUCLEOTIDE SEQUENCE [LARGE SCALE GENOMIC DNA]</scope>
</reference>
<dbReference type="OrthoDB" id="9795032at2"/>
<evidence type="ECO:0000313" key="7">
    <source>
        <dbReference type="Proteomes" id="UP000044071"/>
    </source>
</evidence>
<dbReference type="PANTHER" id="PTHR46491">
    <property type="entry name" value="CDGSH IRON SULFUR DOMAIN PROTEIN HOMOLOG"/>
    <property type="match status" value="1"/>
</dbReference>
<keyword evidence="3" id="KW-0408">Iron</keyword>
<name>A0A078L3U0_9GAMM</name>
<dbReference type="Proteomes" id="UP000044071">
    <property type="component" value="Unassembled WGS sequence"/>
</dbReference>
<dbReference type="SMART" id="SM00704">
    <property type="entry name" value="ZnF_CDGSH"/>
    <property type="match status" value="2"/>
</dbReference>
<dbReference type="eggNOG" id="COG3369">
    <property type="taxonomic scope" value="Bacteria"/>
</dbReference>
<evidence type="ECO:0000256" key="2">
    <source>
        <dbReference type="ARBA" id="ARBA00022723"/>
    </source>
</evidence>
<organism evidence="6 7">
    <name type="scientific">Legionella massiliensis</name>
    <dbReference type="NCBI Taxonomy" id="1034943"/>
    <lineage>
        <taxon>Bacteria</taxon>
        <taxon>Pseudomonadati</taxon>
        <taxon>Pseudomonadota</taxon>
        <taxon>Gammaproteobacteria</taxon>
        <taxon>Legionellales</taxon>
        <taxon>Legionellaceae</taxon>
        <taxon>Legionella</taxon>
    </lineage>
</organism>
<evidence type="ECO:0000256" key="3">
    <source>
        <dbReference type="ARBA" id="ARBA00023004"/>
    </source>
</evidence>
<feature type="domain" description="Iron-binding zinc finger CDGSH type" evidence="5">
    <location>
        <begin position="10"/>
        <end position="41"/>
    </location>
</feature>
<dbReference type="Gene3D" id="3.40.5.90">
    <property type="entry name" value="CDGSH iron-sulfur domain, mitoNEET-type"/>
    <property type="match status" value="2"/>
</dbReference>
<dbReference type="PANTHER" id="PTHR46491:SF3">
    <property type="entry name" value="CDGSH IRON-SULFUR DOMAIN-CONTAINING PROTEIN 3, MITOCHONDRIAL"/>
    <property type="match status" value="1"/>
</dbReference>
<dbReference type="AlphaFoldDB" id="A0A078L3U0"/>
<evidence type="ECO:0000256" key="1">
    <source>
        <dbReference type="ARBA" id="ARBA00022714"/>
    </source>
</evidence>
<dbReference type="InterPro" id="IPR042216">
    <property type="entry name" value="MitoNEET_CISD"/>
</dbReference>
<sequence>MTDNNDRLPFFPIAYDVEEGKTYHWCGCGKSESQPLCDRENCGESSVAYLAPLTETVYFCACKESKDPPLCDGSHARLLREYMNLKKRS</sequence>
<keyword evidence="7" id="KW-1185">Reference proteome</keyword>
<dbReference type="GO" id="GO:0005737">
    <property type="term" value="C:cytoplasm"/>
    <property type="evidence" value="ECO:0007669"/>
    <property type="project" value="UniProtKB-ARBA"/>
</dbReference>
<keyword evidence="2" id="KW-0479">Metal-binding</keyword>
<keyword evidence="1" id="KW-0001">2Fe-2S</keyword>
<gene>
    <name evidence="6" type="ORF">BN59_03113</name>
</gene>
<evidence type="ECO:0000259" key="5">
    <source>
        <dbReference type="SMART" id="SM00704"/>
    </source>
</evidence>
<evidence type="ECO:0000256" key="4">
    <source>
        <dbReference type="ARBA" id="ARBA00023014"/>
    </source>
</evidence>
<feature type="domain" description="Iron-binding zinc finger CDGSH type" evidence="5">
    <location>
        <begin position="44"/>
        <end position="81"/>
    </location>
</feature>
<dbReference type="InterPro" id="IPR052950">
    <property type="entry name" value="CISD"/>
</dbReference>
<accession>A0A078L3U0</accession>
<keyword evidence="4" id="KW-0411">Iron-sulfur</keyword>
<dbReference type="GO" id="GO:0051537">
    <property type="term" value="F:2 iron, 2 sulfur cluster binding"/>
    <property type="evidence" value="ECO:0007669"/>
    <property type="project" value="UniProtKB-KW"/>
</dbReference>
<dbReference type="STRING" id="1034943.BN59_03113"/>
<protein>
    <recommendedName>
        <fullName evidence="5">Iron-binding zinc finger CDGSH type domain-containing protein</fullName>
    </recommendedName>
</protein>
<proteinExistence type="predicted"/>
<dbReference type="RefSeq" id="WP_044011985.1">
    <property type="nucleotide sequence ID" value="NZ_CCVW01000004.1"/>
</dbReference>
<dbReference type="EMBL" id="CCSB01000004">
    <property type="protein sequence ID" value="CDZ78799.1"/>
    <property type="molecule type" value="Genomic_DNA"/>
</dbReference>
<evidence type="ECO:0000313" key="6">
    <source>
        <dbReference type="EMBL" id="CDZ78799.1"/>
    </source>
</evidence>